<dbReference type="SUPFAM" id="SSF54001">
    <property type="entry name" value="Cysteine proteinases"/>
    <property type="match status" value="1"/>
</dbReference>
<sequence>MKYFIPFFLFYISFSGFAQTKEEYTFGKISQKDYDLTIYERDSTANAVYLYEKGKTTFIQTSNSIVISTKYYAKIKIFNKEAFDVATIEIPIYNNNSTSEKVKDIKAITHNGMQKMHLSQNDIFTDKISDNWSNVKFTMPNLKENSIIEYEYILESPFKFNFTGWDFQTNIPKIKSEFYALIPGNYIYNRRLMGFQKLSKNESKIKKRCFSISGIAGEADCEELIYAMENIPAFIEEDYMTSKSNYLSSLKFELSEFRGFDGINHKYTETWKSVDKEFKSDKNIGRQLRKVDYLEKRIPEAFLNGTNDLDKAKEIYAFIKAHFTWNNKIKLFKDVKVKDAFNNKMGNSTEINIALINALNAVGFDAEIALLSRRDYGLPTKLYPVMTDFNYAIAKLNIDGKSYLLDATHKTMPFGMLPFDLLNSYARVMNFSKGSYWVDITPDKNNRVLMTVDLEIGKNGNFNGSIKKLYSGYRAFNKRNEINDASEDDYLEEIENDDKIIVNAYNNFNLDGEENNLKEEFDITMESNLNENLMLINPFILSKISKNPFQLKERTYPIDFGYAHSFLYTLKLKTPEGYSIKSIPENIAFKLPNNGGSFMFNIQQKENVIIMMYKFVIGKSYFIPEEYPYLKEFYAQIIKTQNSLITLEKI</sequence>
<dbReference type="Gene3D" id="2.60.40.3140">
    <property type="match status" value="1"/>
</dbReference>
<keyword evidence="3" id="KW-1185">Reference proteome</keyword>
<protein>
    <recommendedName>
        <fullName evidence="4">DUF3857 domain-containing protein</fullName>
    </recommendedName>
</protein>
<gene>
    <name evidence="2" type="ORF">JBL43_10145</name>
</gene>
<dbReference type="Gene3D" id="2.60.120.1130">
    <property type="match status" value="1"/>
</dbReference>
<accession>A0ABS0WRK6</accession>
<feature type="signal peptide" evidence="1">
    <location>
        <begin position="1"/>
        <end position="18"/>
    </location>
</feature>
<name>A0ABS0WRK6_9FLAO</name>
<reference evidence="2 3" key="1">
    <citation type="submission" date="2020-12" db="EMBL/GenBank/DDBJ databases">
        <title>Aureibaculum luteum sp. nov. and Aureibaculum flavum sp. nov., novel members of the family Flavobacteriaceae isolated from Antarctic intertidal sediments.</title>
        <authorList>
            <person name="He X."/>
            <person name="Zhang X."/>
        </authorList>
    </citation>
    <scope>NUCLEOTIDE SEQUENCE [LARGE SCALE GENOMIC DNA]</scope>
    <source>
        <strain evidence="2 3">A20</strain>
    </source>
</reference>
<comment type="caution">
    <text evidence="2">The sequence shown here is derived from an EMBL/GenBank/DDBJ whole genome shotgun (WGS) entry which is preliminary data.</text>
</comment>
<organism evidence="2 3">
    <name type="scientific">Aureibaculum flavum</name>
    <dbReference type="NCBI Taxonomy" id="2795986"/>
    <lineage>
        <taxon>Bacteria</taxon>
        <taxon>Pseudomonadati</taxon>
        <taxon>Bacteroidota</taxon>
        <taxon>Flavobacteriia</taxon>
        <taxon>Flavobacteriales</taxon>
        <taxon>Flavobacteriaceae</taxon>
        <taxon>Aureibaculum</taxon>
    </lineage>
</organism>
<keyword evidence="1" id="KW-0732">Signal</keyword>
<evidence type="ECO:0008006" key="4">
    <source>
        <dbReference type="Google" id="ProtNLM"/>
    </source>
</evidence>
<dbReference type="EMBL" id="JAEHFJ010000004">
    <property type="protein sequence ID" value="MBJ2174598.1"/>
    <property type="molecule type" value="Genomic_DNA"/>
</dbReference>
<evidence type="ECO:0000256" key="1">
    <source>
        <dbReference type="SAM" id="SignalP"/>
    </source>
</evidence>
<evidence type="ECO:0000313" key="3">
    <source>
        <dbReference type="Proteomes" id="UP000623301"/>
    </source>
</evidence>
<proteinExistence type="predicted"/>
<feature type="chain" id="PRO_5045794238" description="DUF3857 domain-containing protein" evidence="1">
    <location>
        <begin position="19"/>
        <end position="650"/>
    </location>
</feature>
<dbReference type="Proteomes" id="UP000623301">
    <property type="component" value="Unassembled WGS sequence"/>
</dbReference>
<evidence type="ECO:0000313" key="2">
    <source>
        <dbReference type="EMBL" id="MBJ2174598.1"/>
    </source>
</evidence>
<dbReference type="InterPro" id="IPR038765">
    <property type="entry name" value="Papain-like_cys_pep_sf"/>
</dbReference>
<dbReference type="RefSeq" id="WP_198841329.1">
    <property type="nucleotide sequence ID" value="NZ_JAEHFJ010000004.1"/>
</dbReference>
<dbReference type="Gene3D" id="3.10.620.30">
    <property type="match status" value="1"/>
</dbReference>